<dbReference type="InterPro" id="IPR016036">
    <property type="entry name" value="Malonyl_transacylase_ACP-bd"/>
</dbReference>
<protein>
    <submittedName>
        <fullName evidence="7">Type I polyketide synthase</fullName>
    </submittedName>
</protein>
<dbReference type="SMART" id="SM00825">
    <property type="entry name" value="PKS_KS"/>
    <property type="match status" value="1"/>
</dbReference>
<dbReference type="Gene3D" id="1.10.1200.10">
    <property type="entry name" value="ACP-like"/>
    <property type="match status" value="1"/>
</dbReference>
<dbReference type="PROSITE" id="PS50075">
    <property type="entry name" value="CARRIER"/>
    <property type="match status" value="1"/>
</dbReference>
<dbReference type="Gene3D" id="3.30.70.3290">
    <property type="match status" value="1"/>
</dbReference>
<dbReference type="PANTHER" id="PTHR43775:SF37">
    <property type="entry name" value="SI:DKEY-61P9.11"/>
    <property type="match status" value="1"/>
</dbReference>
<evidence type="ECO:0000259" key="5">
    <source>
        <dbReference type="PROSITE" id="PS50075"/>
    </source>
</evidence>
<dbReference type="Pfam" id="PF00109">
    <property type="entry name" value="ketoacyl-synt"/>
    <property type="match status" value="1"/>
</dbReference>
<dbReference type="SUPFAM" id="SSF47336">
    <property type="entry name" value="ACP-like"/>
    <property type="match status" value="1"/>
</dbReference>
<dbReference type="InterPro" id="IPR020806">
    <property type="entry name" value="PKS_PP-bd"/>
</dbReference>
<evidence type="ECO:0000256" key="4">
    <source>
        <dbReference type="ARBA" id="ARBA00022679"/>
    </source>
</evidence>
<dbReference type="SUPFAM" id="SSF53901">
    <property type="entry name" value="Thiolase-like"/>
    <property type="match status" value="1"/>
</dbReference>
<dbReference type="InterPro" id="IPR036736">
    <property type="entry name" value="ACP-like_sf"/>
</dbReference>
<dbReference type="InterPro" id="IPR001227">
    <property type="entry name" value="Ac_transferase_dom_sf"/>
</dbReference>
<proteinExistence type="predicted"/>
<dbReference type="Gene3D" id="3.40.366.10">
    <property type="entry name" value="Malonyl-Coenzyme A Acyl Carrier Protein, domain 2"/>
    <property type="match status" value="1"/>
</dbReference>
<evidence type="ECO:0000256" key="2">
    <source>
        <dbReference type="ARBA" id="ARBA00022450"/>
    </source>
</evidence>
<dbReference type="InterPro" id="IPR018201">
    <property type="entry name" value="Ketoacyl_synth_AS"/>
</dbReference>
<dbReference type="PROSITE" id="PS52004">
    <property type="entry name" value="KS3_2"/>
    <property type="match status" value="1"/>
</dbReference>
<dbReference type="InterPro" id="IPR009081">
    <property type="entry name" value="PP-bd_ACP"/>
</dbReference>
<sequence>MSANHQIALVGMACRFPGAQDIDTYWHNLINGVESLAALDKRPEEAGYIPVAAPLTQDIARFDAGFFGLSARDAALMDPQQRLFLECAWHALESAGVTPGKLTDTALFAGCSSSEYLRQCANDARFRDLAPSAFEQQITNDKDYLSSRIAWHLGLEGQAVNVQAACATSLVAVAEAVYALRSGRCRLAMAGACTLRFPQDEGYVSQQGMVFSTDGHCRPFSAEASGTVFGSGVGVVVMKRLEDALADGDEVIAVIEGVAVNNDGADKVSFTTTSLSGQQRLLREALTDAAMTPTSLRAIEAHGTGTLAGDPIEFSALESVFREYTDKTQFCTLGAVKANVGHLETAAGMAGFIKAALQIKYGWLTPQINVETLNPTVGWQGSPFEIIKTAEPWPEEDARRAIGVSAFGIGGTNAHVILSRPAKGENAKTAAIQRSLFSRVIPVSARSESALYRLLGYYKKMPVSHKGGSLAWSAQTGRMPMRYRCTLTPGSDGTLEIHDTITDIGRGRLNVVFQFPGQGSQFIGMARELMNDDPVFNQRLQHKIAVLREHVQLDITAMFDSAGDADLLNNTALTQPTLVAVEIALAELLMHYGVMPDMVIGHSVGEIAAAWAAGAFDSEQAVIFAAKRGALMAGLDSGRMLAVELSEAECQCWLSSDVALAAVNSDNSCVLSGSHTAIADCEKRIRRAGIRCKGLPVSHAFHSSMMEPVLASLRDCVPDIISSDRVQPVRFISALRAQEISDLHQLDADYWSNHARNAVHYHQALQQIPERGKTLFIEVGPGSTLTSLVTQLRQSHAKTTTVRTLRRRDDVQSEGALWVQALQKIWRAGVDILWARLWDQPGQRIALPLYPFDPEYWWMGDRILPKPSSTKTEPPSTSKLDPLAVRINQIWLDITGAAALSMHQDFYDAGGHSLMALRLLAVLEKQFGVAVSMSDFLQQPTPSGIQRCLQNSGVVEQNLTH</sequence>
<dbReference type="Pfam" id="PF00550">
    <property type="entry name" value="PP-binding"/>
    <property type="match status" value="1"/>
</dbReference>
<dbReference type="SMART" id="SM00827">
    <property type="entry name" value="PKS_AT"/>
    <property type="match status" value="1"/>
</dbReference>
<name>A0ABX0R9Z1_9GAMM</name>
<dbReference type="InterPro" id="IPR016039">
    <property type="entry name" value="Thiolase-like"/>
</dbReference>
<dbReference type="Pfam" id="PF16197">
    <property type="entry name" value="KAsynt_C_assoc"/>
    <property type="match status" value="1"/>
</dbReference>
<evidence type="ECO:0000256" key="3">
    <source>
        <dbReference type="ARBA" id="ARBA00022553"/>
    </source>
</evidence>
<dbReference type="InterPro" id="IPR014043">
    <property type="entry name" value="Acyl_transferase_dom"/>
</dbReference>
<keyword evidence="2" id="KW-0596">Phosphopantetheine</keyword>
<dbReference type="SUPFAM" id="SSF55048">
    <property type="entry name" value="Probable ACP-binding domain of malonyl-CoA ACP transacylase"/>
    <property type="match status" value="1"/>
</dbReference>
<gene>
    <name evidence="7" type="ORF">F3J40_08275</name>
</gene>
<dbReference type="PANTHER" id="PTHR43775">
    <property type="entry name" value="FATTY ACID SYNTHASE"/>
    <property type="match status" value="1"/>
</dbReference>
<dbReference type="InterPro" id="IPR016035">
    <property type="entry name" value="Acyl_Trfase/lysoPLipase"/>
</dbReference>
<dbReference type="CDD" id="cd00833">
    <property type="entry name" value="PKS"/>
    <property type="match status" value="1"/>
</dbReference>
<organism evidence="7 8">
    <name type="scientific">Candidatus Pantoea multigeneris</name>
    <dbReference type="NCBI Taxonomy" id="2608357"/>
    <lineage>
        <taxon>Bacteria</taxon>
        <taxon>Pseudomonadati</taxon>
        <taxon>Pseudomonadota</taxon>
        <taxon>Gammaproteobacteria</taxon>
        <taxon>Enterobacterales</taxon>
        <taxon>Erwiniaceae</taxon>
        <taxon>Pantoea</taxon>
    </lineage>
</organism>
<keyword evidence="4" id="KW-0808">Transferase</keyword>
<keyword evidence="8" id="KW-1185">Reference proteome</keyword>
<evidence type="ECO:0000313" key="8">
    <source>
        <dbReference type="Proteomes" id="UP001515683"/>
    </source>
</evidence>
<evidence type="ECO:0000259" key="6">
    <source>
        <dbReference type="PROSITE" id="PS52004"/>
    </source>
</evidence>
<dbReference type="EMBL" id="VWXF01000002">
    <property type="protein sequence ID" value="NIF21589.1"/>
    <property type="molecule type" value="Genomic_DNA"/>
</dbReference>
<evidence type="ECO:0000313" key="7">
    <source>
        <dbReference type="EMBL" id="NIF21589.1"/>
    </source>
</evidence>
<reference evidence="7 8" key="1">
    <citation type="journal article" date="2019" name="bioRxiv">
        <title>Bacteria contribute to plant secondary compound degradation in a generalist herbivore system.</title>
        <authorList>
            <person name="Francoeur C.B."/>
            <person name="Khadempour L."/>
            <person name="Moreira-Soto R.D."/>
            <person name="Gotting K."/>
            <person name="Book A.J."/>
            <person name="Pinto-Tomas A.A."/>
            <person name="Keefover-Ring K."/>
            <person name="Currie C.R."/>
        </authorList>
    </citation>
    <scope>NUCLEOTIDE SEQUENCE [LARGE SCALE GENOMIC DNA]</scope>
    <source>
        <strain evidence="7">Acro-835</strain>
    </source>
</reference>
<dbReference type="InterPro" id="IPR014031">
    <property type="entry name" value="Ketoacyl_synth_C"/>
</dbReference>
<dbReference type="InterPro" id="IPR014030">
    <property type="entry name" value="Ketoacyl_synth_N"/>
</dbReference>
<keyword evidence="3" id="KW-0597">Phosphoprotein</keyword>
<feature type="domain" description="Ketosynthase family 3 (KS3)" evidence="6">
    <location>
        <begin position="4"/>
        <end position="420"/>
    </location>
</feature>
<dbReference type="SMART" id="SM00823">
    <property type="entry name" value="PKS_PP"/>
    <property type="match status" value="1"/>
</dbReference>
<dbReference type="InterPro" id="IPR020841">
    <property type="entry name" value="PKS_Beta-ketoAc_synthase_dom"/>
</dbReference>
<dbReference type="Pfam" id="PF02801">
    <property type="entry name" value="Ketoacyl-synt_C"/>
    <property type="match status" value="1"/>
</dbReference>
<evidence type="ECO:0000256" key="1">
    <source>
        <dbReference type="ARBA" id="ARBA00005194"/>
    </source>
</evidence>
<comment type="caution">
    <text evidence="7">The sequence shown here is derived from an EMBL/GenBank/DDBJ whole genome shotgun (WGS) entry which is preliminary data.</text>
</comment>
<dbReference type="InterPro" id="IPR050091">
    <property type="entry name" value="PKS_NRPS_Biosynth_Enz"/>
</dbReference>
<accession>A0ABX0R9Z1</accession>
<dbReference type="PROSITE" id="PS00606">
    <property type="entry name" value="KS3_1"/>
    <property type="match status" value="1"/>
</dbReference>
<dbReference type="Pfam" id="PF00698">
    <property type="entry name" value="Acyl_transf_1"/>
    <property type="match status" value="1"/>
</dbReference>
<comment type="pathway">
    <text evidence="1">Lipid metabolism; fatty acid biosynthesis.</text>
</comment>
<dbReference type="Proteomes" id="UP001515683">
    <property type="component" value="Unassembled WGS sequence"/>
</dbReference>
<dbReference type="InterPro" id="IPR032821">
    <property type="entry name" value="PKS_assoc"/>
</dbReference>
<feature type="domain" description="Carrier" evidence="5">
    <location>
        <begin position="878"/>
        <end position="953"/>
    </location>
</feature>
<dbReference type="Gene3D" id="3.40.47.10">
    <property type="match status" value="1"/>
</dbReference>
<dbReference type="SUPFAM" id="SSF52151">
    <property type="entry name" value="FabD/lysophospholipase-like"/>
    <property type="match status" value="1"/>
</dbReference>